<feature type="transmembrane region" description="Helical" evidence="12">
    <location>
        <begin position="35"/>
        <end position="56"/>
    </location>
</feature>
<dbReference type="Pfam" id="PF02537">
    <property type="entry name" value="CRCB"/>
    <property type="match status" value="1"/>
</dbReference>
<keyword evidence="9 12" id="KW-0407">Ion channel</keyword>
<comment type="similarity">
    <text evidence="10 12">Belongs to the fluoride channel Fluc/FEX (TC 1.A.43) family.</text>
</comment>
<dbReference type="InterPro" id="IPR003691">
    <property type="entry name" value="FluC"/>
</dbReference>
<keyword evidence="6 12" id="KW-0915">Sodium</keyword>
<evidence type="ECO:0000256" key="10">
    <source>
        <dbReference type="ARBA" id="ARBA00035120"/>
    </source>
</evidence>
<keyword evidence="5 12" id="KW-1133">Transmembrane helix</keyword>
<comment type="catalytic activity">
    <reaction evidence="11">
        <text>fluoride(in) = fluoride(out)</text>
        <dbReference type="Rhea" id="RHEA:76159"/>
        <dbReference type="ChEBI" id="CHEBI:17051"/>
    </reaction>
    <physiologicalReaction direction="left-to-right" evidence="11">
        <dbReference type="Rhea" id="RHEA:76160"/>
    </physiologicalReaction>
</comment>
<name>A0ABU9T494_9HYPH</name>
<evidence type="ECO:0000313" key="14">
    <source>
        <dbReference type="Proteomes" id="UP001477870"/>
    </source>
</evidence>
<dbReference type="RefSeq" id="WP_018687918.1">
    <property type="nucleotide sequence ID" value="NZ_JBBMQO010000002.1"/>
</dbReference>
<gene>
    <name evidence="12 13" type="primary">crcB</name>
    <name evidence="12" type="synonym">fluC</name>
    <name evidence="13" type="ORF">WNY59_05055</name>
</gene>
<evidence type="ECO:0000256" key="2">
    <source>
        <dbReference type="ARBA" id="ARBA00022475"/>
    </source>
</evidence>
<feature type="binding site" evidence="12">
    <location>
        <position position="79"/>
    </location>
    <ligand>
        <name>Na(+)</name>
        <dbReference type="ChEBI" id="CHEBI:29101"/>
        <note>structural</note>
    </ligand>
</feature>
<proteinExistence type="inferred from homology"/>
<dbReference type="NCBIfam" id="NF010794">
    <property type="entry name" value="PRK14198.1"/>
    <property type="match status" value="1"/>
</dbReference>
<evidence type="ECO:0000313" key="13">
    <source>
        <dbReference type="EMBL" id="MEM5500951.1"/>
    </source>
</evidence>
<evidence type="ECO:0000256" key="11">
    <source>
        <dbReference type="ARBA" id="ARBA00035585"/>
    </source>
</evidence>
<evidence type="ECO:0000256" key="12">
    <source>
        <dbReference type="HAMAP-Rule" id="MF_00454"/>
    </source>
</evidence>
<organism evidence="13 14">
    <name type="scientific">Ahrensia kielensis</name>
    <dbReference type="NCBI Taxonomy" id="76980"/>
    <lineage>
        <taxon>Bacteria</taxon>
        <taxon>Pseudomonadati</taxon>
        <taxon>Pseudomonadota</taxon>
        <taxon>Alphaproteobacteria</taxon>
        <taxon>Hyphomicrobiales</taxon>
        <taxon>Ahrensiaceae</taxon>
        <taxon>Ahrensia</taxon>
    </lineage>
</organism>
<dbReference type="EMBL" id="JBBMQO010000002">
    <property type="protein sequence ID" value="MEM5500951.1"/>
    <property type="molecule type" value="Genomic_DNA"/>
</dbReference>
<evidence type="ECO:0000256" key="6">
    <source>
        <dbReference type="ARBA" id="ARBA00023053"/>
    </source>
</evidence>
<comment type="subcellular location">
    <subcellularLocation>
        <location evidence="1 12">Cell membrane</location>
        <topology evidence="1 12">Multi-pass membrane protein</topology>
    </subcellularLocation>
</comment>
<dbReference type="NCBIfam" id="NF010791">
    <property type="entry name" value="PRK14195.1"/>
    <property type="match status" value="1"/>
</dbReference>
<comment type="caution">
    <text evidence="13">The sequence shown here is derived from an EMBL/GenBank/DDBJ whole genome shotgun (WGS) entry which is preliminary data.</text>
</comment>
<evidence type="ECO:0000256" key="9">
    <source>
        <dbReference type="ARBA" id="ARBA00023303"/>
    </source>
</evidence>
<evidence type="ECO:0000256" key="4">
    <source>
        <dbReference type="ARBA" id="ARBA00022692"/>
    </source>
</evidence>
<evidence type="ECO:0000256" key="1">
    <source>
        <dbReference type="ARBA" id="ARBA00004651"/>
    </source>
</evidence>
<reference evidence="13 14" key="1">
    <citation type="submission" date="2024-03" db="EMBL/GenBank/DDBJ databases">
        <title>Community enrichment and isolation of bacterial strains for fucoidan degradation.</title>
        <authorList>
            <person name="Sichert A."/>
        </authorList>
    </citation>
    <scope>NUCLEOTIDE SEQUENCE [LARGE SCALE GENOMIC DNA]</scope>
    <source>
        <strain evidence="13 14">AS62</strain>
    </source>
</reference>
<dbReference type="HAMAP" id="MF_00454">
    <property type="entry name" value="FluC"/>
    <property type="match status" value="1"/>
</dbReference>
<protein>
    <recommendedName>
        <fullName evidence="12">Fluoride-specific ion channel FluC</fullName>
    </recommendedName>
</protein>
<evidence type="ECO:0000256" key="3">
    <source>
        <dbReference type="ARBA" id="ARBA00022519"/>
    </source>
</evidence>
<keyword evidence="14" id="KW-1185">Reference proteome</keyword>
<keyword evidence="12" id="KW-0813">Transport</keyword>
<keyword evidence="8 12" id="KW-0472">Membrane</keyword>
<accession>A0ABU9T494</accession>
<feature type="binding site" evidence="12">
    <location>
        <position position="76"/>
    </location>
    <ligand>
        <name>Na(+)</name>
        <dbReference type="ChEBI" id="CHEBI:29101"/>
        <note>structural</note>
    </ligand>
</feature>
<comment type="function">
    <text evidence="12">Fluoride-specific ion channel. Important for reducing fluoride concentration in the cell, thus reducing its toxicity.</text>
</comment>
<sequence>MFSFLLIGIGGALGAMLRHGVNVSATRLLGVGFPYGTIIVNIAGSFLMGLLIAWLARRMGGSSNELRLFLATGFLGGFTTFSAFSLDAVVLYERGDIAQAGLYIAISVIVSIGALFAGLLLMRSLG</sequence>
<evidence type="ECO:0000256" key="7">
    <source>
        <dbReference type="ARBA" id="ARBA00023065"/>
    </source>
</evidence>
<evidence type="ECO:0000256" key="8">
    <source>
        <dbReference type="ARBA" id="ARBA00023136"/>
    </source>
</evidence>
<feature type="transmembrane region" description="Helical" evidence="12">
    <location>
        <begin position="68"/>
        <end position="90"/>
    </location>
</feature>
<dbReference type="PANTHER" id="PTHR28259:SF1">
    <property type="entry name" value="FLUORIDE EXPORT PROTEIN 1-RELATED"/>
    <property type="match status" value="1"/>
</dbReference>
<keyword evidence="2 12" id="KW-1003">Cell membrane</keyword>
<dbReference type="PANTHER" id="PTHR28259">
    <property type="entry name" value="FLUORIDE EXPORT PROTEIN 1-RELATED"/>
    <property type="match status" value="1"/>
</dbReference>
<keyword evidence="12" id="KW-0479">Metal-binding</keyword>
<comment type="activity regulation">
    <text evidence="12">Na(+) is not transported, but it plays an essential structural role and its presence is essential for fluoride channel function.</text>
</comment>
<evidence type="ECO:0000256" key="5">
    <source>
        <dbReference type="ARBA" id="ARBA00022989"/>
    </source>
</evidence>
<keyword evidence="7 12" id="KW-0406">Ion transport</keyword>
<keyword evidence="3" id="KW-0997">Cell inner membrane</keyword>
<feature type="transmembrane region" description="Helical" evidence="12">
    <location>
        <begin position="102"/>
        <end position="122"/>
    </location>
</feature>
<dbReference type="Proteomes" id="UP001477870">
    <property type="component" value="Unassembled WGS sequence"/>
</dbReference>
<keyword evidence="4 12" id="KW-0812">Transmembrane</keyword>
<dbReference type="NCBIfam" id="TIGR00494">
    <property type="entry name" value="crcB"/>
    <property type="match status" value="1"/>
</dbReference>